<sequence>MKDTAGGAGSESSLAAHAASSRCDGAFFLTYASSNRSIIATFYFSDKATRLCFARFDTQLSTALACHCINPFACRIIAPLPGSHLMRVHPLSRTYLPSLSHLIGSSNERSVPFTFLCPSTLLSRVIATVSSLGPSPAPINVL</sequence>
<protein>
    <submittedName>
        <fullName evidence="1">Uncharacterized protein</fullName>
    </submittedName>
</protein>
<proteinExistence type="predicted"/>
<evidence type="ECO:0000313" key="1">
    <source>
        <dbReference type="EMBL" id="CAD9216572.1"/>
    </source>
</evidence>
<name>A0A7S1T5A1_9CHLO</name>
<reference evidence="1" key="1">
    <citation type="submission" date="2021-01" db="EMBL/GenBank/DDBJ databases">
        <authorList>
            <person name="Corre E."/>
            <person name="Pelletier E."/>
            <person name="Niang G."/>
            <person name="Scheremetjew M."/>
            <person name="Finn R."/>
            <person name="Kale V."/>
            <person name="Holt S."/>
            <person name="Cochrane G."/>
            <person name="Meng A."/>
            <person name="Brown T."/>
            <person name="Cohen L."/>
        </authorList>
    </citation>
    <scope>NUCLEOTIDE SEQUENCE</scope>
    <source>
        <strain evidence="1">PLY429</strain>
    </source>
</reference>
<gene>
    <name evidence="1" type="ORF">TCHU04912_LOCUS18816</name>
</gene>
<organism evidence="1">
    <name type="scientific">Tetraselmis chuii</name>
    <dbReference type="NCBI Taxonomy" id="63592"/>
    <lineage>
        <taxon>Eukaryota</taxon>
        <taxon>Viridiplantae</taxon>
        <taxon>Chlorophyta</taxon>
        <taxon>core chlorophytes</taxon>
        <taxon>Chlorodendrophyceae</taxon>
        <taxon>Chlorodendrales</taxon>
        <taxon>Chlorodendraceae</taxon>
        <taxon>Tetraselmis</taxon>
    </lineage>
</organism>
<accession>A0A7S1T5A1</accession>
<dbReference type="EMBL" id="HBGG01036093">
    <property type="protein sequence ID" value="CAD9216572.1"/>
    <property type="molecule type" value="Transcribed_RNA"/>
</dbReference>
<dbReference type="AlphaFoldDB" id="A0A7S1T5A1"/>